<dbReference type="HOGENOM" id="CLU_829853_0_0_1"/>
<dbReference type="AlphaFoldDB" id="D7GY31"/>
<feature type="region of interest" description="Disordered" evidence="1">
    <location>
        <begin position="1"/>
        <end position="86"/>
    </location>
</feature>
<gene>
    <name evidence="2" type="primary">AUGUSTUS-3.0.2_05013</name>
    <name evidence="2" type="ORF">TcasGA2_TC005013</name>
</gene>
<evidence type="ECO:0000313" key="2">
    <source>
        <dbReference type="EMBL" id="EFA13675.1"/>
    </source>
</evidence>
<dbReference type="PhylomeDB" id="D7GY31"/>
<dbReference type="InParanoid" id="D7GY31"/>
<organism evidence="2 3">
    <name type="scientific">Tribolium castaneum</name>
    <name type="common">Red flour beetle</name>
    <dbReference type="NCBI Taxonomy" id="7070"/>
    <lineage>
        <taxon>Eukaryota</taxon>
        <taxon>Metazoa</taxon>
        <taxon>Ecdysozoa</taxon>
        <taxon>Arthropoda</taxon>
        <taxon>Hexapoda</taxon>
        <taxon>Insecta</taxon>
        <taxon>Pterygota</taxon>
        <taxon>Neoptera</taxon>
        <taxon>Endopterygota</taxon>
        <taxon>Coleoptera</taxon>
        <taxon>Polyphaga</taxon>
        <taxon>Cucujiformia</taxon>
        <taxon>Tenebrionidae</taxon>
        <taxon>Tenebrionidae incertae sedis</taxon>
        <taxon>Tribolium</taxon>
    </lineage>
</organism>
<sequence>MSDESRKKLTVQGRDTLVPVGEGVVGQALPDGQPTTVQTPSVRSQAEASPKATDFKRGSRQTLYEKISRSHSLGSADKKRKYTDMSPGYERSIEPYKKVESPEAFVLTEALDMVIKLGLDLERRIENNTKREIKDLSARLKRQVEILSRTSVRAWVESHRYIEPEKIQIDVDIQTEVRSGQVRSGQVTIGTQTEDEPSCACQRDIALIRRWEDQNTEEIRQAIDQQVTGPELENLFSRSWPEKAYTTTSTKSGSLFSSSTDSDLVIIGDTKDLTNKSVFRKVASRVPHLLALAKENKIKPGKVVHISCQSEIQVEGDDLEKEHLGQNKRSTFLAL</sequence>
<feature type="compositionally biased region" description="Polar residues" evidence="1">
    <location>
        <begin position="33"/>
        <end position="47"/>
    </location>
</feature>
<protein>
    <submittedName>
        <fullName evidence="2">Uncharacterized protein</fullName>
    </submittedName>
</protein>
<evidence type="ECO:0000313" key="3">
    <source>
        <dbReference type="Proteomes" id="UP000007266"/>
    </source>
</evidence>
<name>D7GY31_TRICA</name>
<accession>D7GY31</accession>
<reference evidence="2 3" key="1">
    <citation type="journal article" date="2008" name="Nature">
        <title>The genome of the model beetle and pest Tribolium castaneum.</title>
        <authorList>
            <consortium name="Tribolium Genome Sequencing Consortium"/>
            <person name="Richards S."/>
            <person name="Gibbs R.A."/>
            <person name="Weinstock G.M."/>
            <person name="Brown S.J."/>
            <person name="Denell R."/>
            <person name="Beeman R.W."/>
            <person name="Gibbs R."/>
            <person name="Beeman R.W."/>
            <person name="Brown S.J."/>
            <person name="Bucher G."/>
            <person name="Friedrich M."/>
            <person name="Grimmelikhuijzen C.J."/>
            <person name="Klingler M."/>
            <person name="Lorenzen M."/>
            <person name="Richards S."/>
            <person name="Roth S."/>
            <person name="Schroder R."/>
            <person name="Tautz D."/>
            <person name="Zdobnov E.M."/>
            <person name="Muzny D."/>
            <person name="Gibbs R.A."/>
            <person name="Weinstock G.M."/>
            <person name="Attaway T."/>
            <person name="Bell S."/>
            <person name="Buhay C.J."/>
            <person name="Chandrabose M.N."/>
            <person name="Chavez D."/>
            <person name="Clerk-Blankenburg K.P."/>
            <person name="Cree A."/>
            <person name="Dao M."/>
            <person name="Davis C."/>
            <person name="Chacko J."/>
            <person name="Dinh H."/>
            <person name="Dugan-Rocha S."/>
            <person name="Fowler G."/>
            <person name="Garner T.T."/>
            <person name="Garnes J."/>
            <person name="Gnirke A."/>
            <person name="Hawes A."/>
            <person name="Hernandez J."/>
            <person name="Hines S."/>
            <person name="Holder M."/>
            <person name="Hume J."/>
            <person name="Jhangiani S.N."/>
            <person name="Joshi V."/>
            <person name="Khan Z.M."/>
            <person name="Jackson L."/>
            <person name="Kovar C."/>
            <person name="Kowis A."/>
            <person name="Lee S."/>
            <person name="Lewis L.R."/>
            <person name="Margolis J."/>
            <person name="Morgan M."/>
            <person name="Nazareth L.V."/>
            <person name="Nguyen N."/>
            <person name="Okwuonu G."/>
            <person name="Parker D."/>
            <person name="Richards S."/>
            <person name="Ruiz S.J."/>
            <person name="Santibanez J."/>
            <person name="Savard J."/>
            <person name="Scherer S.E."/>
            <person name="Schneider B."/>
            <person name="Sodergren E."/>
            <person name="Tautz D."/>
            <person name="Vattahil S."/>
            <person name="Villasana D."/>
            <person name="White C.S."/>
            <person name="Wright R."/>
            <person name="Park Y."/>
            <person name="Beeman R.W."/>
            <person name="Lord J."/>
            <person name="Oppert B."/>
            <person name="Lorenzen M."/>
            <person name="Brown S."/>
            <person name="Wang L."/>
            <person name="Savard J."/>
            <person name="Tautz D."/>
            <person name="Richards S."/>
            <person name="Weinstock G."/>
            <person name="Gibbs R.A."/>
            <person name="Liu Y."/>
            <person name="Worley K."/>
            <person name="Weinstock G."/>
            <person name="Elsik C.G."/>
            <person name="Reese J.T."/>
            <person name="Elhaik E."/>
            <person name="Landan G."/>
            <person name="Graur D."/>
            <person name="Arensburger P."/>
            <person name="Atkinson P."/>
            <person name="Beeman R.W."/>
            <person name="Beidler J."/>
            <person name="Brown S.J."/>
            <person name="Demuth J.P."/>
            <person name="Drury D.W."/>
            <person name="Du Y.Z."/>
            <person name="Fujiwara H."/>
            <person name="Lorenzen M."/>
            <person name="Maselli V."/>
            <person name="Osanai M."/>
            <person name="Park Y."/>
            <person name="Robertson H.M."/>
            <person name="Tu Z."/>
            <person name="Wang J.J."/>
            <person name="Wang S."/>
            <person name="Richards S."/>
            <person name="Song H."/>
            <person name="Zhang L."/>
            <person name="Sodergren E."/>
            <person name="Werner D."/>
            <person name="Stanke M."/>
            <person name="Morgenstern B."/>
            <person name="Solovyev V."/>
            <person name="Kosarev P."/>
            <person name="Brown G."/>
            <person name="Chen H.C."/>
            <person name="Ermolaeva O."/>
            <person name="Hlavina W."/>
            <person name="Kapustin Y."/>
            <person name="Kiryutin B."/>
            <person name="Kitts P."/>
            <person name="Maglott D."/>
            <person name="Pruitt K."/>
            <person name="Sapojnikov V."/>
            <person name="Souvorov A."/>
            <person name="Mackey A.J."/>
            <person name="Waterhouse R.M."/>
            <person name="Wyder S."/>
            <person name="Zdobnov E.M."/>
            <person name="Zdobnov E.M."/>
            <person name="Wyder S."/>
            <person name="Kriventseva E.V."/>
            <person name="Kadowaki T."/>
            <person name="Bork P."/>
            <person name="Aranda M."/>
            <person name="Bao R."/>
            <person name="Beermann A."/>
            <person name="Berns N."/>
            <person name="Bolognesi R."/>
            <person name="Bonneton F."/>
            <person name="Bopp D."/>
            <person name="Brown S.J."/>
            <person name="Bucher G."/>
            <person name="Butts T."/>
            <person name="Chaumot A."/>
            <person name="Denell R.E."/>
            <person name="Ferrier D.E."/>
            <person name="Friedrich M."/>
            <person name="Gordon C.M."/>
            <person name="Jindra M."/>
            <person name="Klingler M."/>
            <person name="Lan Q."/>
            <person name="Lattorff H.M."/>
            <person name="Laudet V."/>
            <person name="von Levetsow C."/>
            <person name="Liu Z."/>
            <person name="Lutz R."/>
            <person name="Lynch J.A."/>
            <person name="da Fonseca R.N."/>
            <person name="Posnien N."/>
            <person name="Reuter R."/>
            <person name="Roth S."/>
            <person name="Savard J."/>
            <person name="Schinko J.B."/>
            <person name="Schmitt C."/>
            <person name="Schoppmeier M."/>
            <person name="Schroder R."/>
            <person name="Shippy T.D."/>
            <person name="Simonnet F."/>
            <person name="Marques-Souza H."/>
            <person name="Tautz D."/>
            <person name="Tomoyasu Y."/>
            <person name="Trauner J."/>
            <person name="Van der Zee M."/>
            <person name="Vervoort M."/>
            <person name="Wittkopp N."/>
            <person name="Wimmer E.A."/>
            <person name="Yang X."/>
            <person name="Jones A.K."/>
            <person name="Sattelle D.B."/>
            <person name="Ebert P.R."/>
            <person name="Nelson D."/>
            <person name="Scott J.G."/>
            <person name="Beeman R.W."/>
            <person name="Muthukrishnan S."/>
            <person name="Kramer K.J."/>
            <person name="Arakane Y."/>
            <person name="Beeman R.W."/>
            <person name="Zhu Q."/>
            <person name="Hogenkamp D."/>
            <person name="Dixit R."/>
            <person name="Oppert B."/>
            <person name="Jiang H."/>
            <person name="Zou Z."/>
            <person name="Marshall J."/>
            <person name="Elpidina E."/>
            <person name="Vinokurov K."/>
            <person name="Oppert C."/>
            <person name="Zou Z."/>
            <person name="Evans J."/>
            <person name="Lu Z."/>
            <person name="Zhao P."/>
            <person name="Sumathipala N."/>
            <person name="Altincicek B."/>
            <person name="Vilcinskas A."/>
            <person name="Williams M."/>
            <person name="Hultmark D."/>
            <person name="Hetru C."/>
            <person name="Jiang H."/>
            <person name="Grimmelikhuijzen C.J."/>
            <person name="Hauser F."/>
            <person name="Cazzamali G."/>
            <person name="Williamson M."/>
            <person name="Park Y."/>
            <person name="Li B."/>
            <person name="Tanaka Y."/>
            <person name="Predel R."/>
            <person name="Neupert S."/>
            <person name="Schachtner J."/>
            <person name="Verleyen P."/>
            <person name="Raible F."/>
            <person name="Bork P."/>
            <person name="Friedrich M."/>
            <person name="Walden K.K."/>
            <person name="Robertson H.M."/>
            <person name="Angeli S."/>
            <person name="Foret S."/>
            <person name="Bucher G."/>
            <person name="Schuetz S."/>
            <person name="Maleszka R."/>
            <person name="Wimmer E.A."/>
            <person name="Beeman R.W."/>
            <person name="Lorenzen M."/>
            <person name="Tomoyasu Y."/>
            <person name="Miller S.C."/>
            <person name="Grossmann D."/>
            <person name="Bucher G."/>
        </authorList>
    </citation>
    <scope>NUCLEOTIDE SEQUENCE [LARGE SCALE GENOMIC DNA]</scope>
    <source>
        <strain evidence="2 3">Georgia GA2</strain>
    </source>
</reference>
<dbReference type="Proteomes" id="UP000007266">
    <property type="component" value="Unassembled WGS sequence"/>
</dbReference>
<dbReference type="EMBL" id="KQ973119">
    <property type="protein sequence ID" value="EFA13675.1"/>
    <property type="molecule type" value="Genomic_DNA"/>
</dbReference>
<evidence type="ECO:0000256" key="1">
    <source>
        <dbReference type="SAM" id="MobiDB-lite"/>
    </source>
</evidence>
<reference evidence="2 3" key="2">
    <citation type="journal article" date="2010" name="Nucleic Acids Res.">
        <title>BeetleBase in 2010: revisions to provide comprehensive genomic information for Tribolium castaneum.</title>
        <authorList>
            <person name="Kim H.S."/>
            <person name="Murphy T."/>
            <person name="Xia J."/>
            <person name="Caragea D."/>
            <person name="Park Y."/>
            <person name="Beeman R.W."/>
            <person name="Lorenzen M.D."/>
            <person name="Butcher S."/>
            <person name="Manak J.R."/>
            <person name="Brown S.J."/>
        </authorList>
    </citation>
    <scope>NUCLEOTIDE SEQUENCE [LARGE SCALE GENOMIC DNA]</scope>
    <source>
        <strain evidence="2 3">Georgia GA2</strain>
    </source>
</reference>
<keyword evidence="3" id="KW-1185">Reference proteome</keyword>
<proteinExistence type="predicted"/>